<reference evidence="1 2" key="1">
    <citation type="journal article" date="2019" name="Genome Biol. Evol.">
        <title>Insights into the evolution of the New World diploid cottons (Gossypium, subgenus Houzingenia) based on genome sequencing.</title>
        <authorList>
            <person name="Grover C.E."/>
            <person name="Arick M.A. 2nd"/>
            <person name="Thrash A."/>
            <person name="Conover J.L."/>
            <person name="Sanders W.S."/>
            <person name="Peterson D.G."/>
            <person name="Frelichowski J.E."/>
            <person name="Scheffler J.A."/>
            <person name="Scheffler B.E."/>
            <person name="Wendel J.F."/>
        </authorList>
    </citation>
    <scope>NUCLEOTIDE SEQUENCE [LARGE SCALE GENOMIC DNA]</scope>
    <source>
        <strain evidence="1">4</strain>
        <tissue evidence="1">Leaf</tissue>
    </source>
</reference>
<organism evidence="1 2">
    <name type="scientific">Gossypium laxum</name>
    <dbReference type="NCBI Taxonomy" id="34288"/>
    <lineage>
        <taxon>Eukaryota</taxon>
        <taxon>Viridiplantae</taxon>
        <taxon>Streptophyta</taxon>
        <taxon>Embryophyta</taxon>
        <taxon>Tracheophyta</taxon>
        <taxon>Spermatophyta</taxon>
        <taxon>Magnoliopsida</taxon>
        <taxon>eudicotyledons</taxon>
        <taxon>Gunneridae</taxon>
        <taxon>Pentapetalae</taxon>
        <taxon>rosids</taxon>
        <taxon>malvids</taxon>
        <taxon>Malvales</taxon>
        <taxon>Malvaceae</taxon>
        <taxon>Malvoideae</taxon>
        <taxon>Gossypium</taxon>
    </lineage>
</organism>
<keyword evidence="2" id="KW-1185">Reference proteome</keyword>
<comment type="caution">
    <text evidence="1">The sequence shown here is derived from an EMBL/GenBank/DDBJ whole genome shotgun (WGS) entry which is preliminary data.</text>
</comment>
<protein>
    <recommendedName>
        <fullName evidence="3">RNase H type-1 domain-containing protein</fullName>
    </recommendedName>
</protein>
<gene>
    <name evidence="1" type="ORF">Golax_013224</name>
</gene>
<dbReference type="AlphaFoldDB" id="A0A7J8ZRE6"/>
<sequence length="40" mass="4624">MDRLDIYWKRGIKQLSVKSDCLVAVNMLNGQTEEIERSLA</sequence>
<evidence type="ECO:0000313" key="2">
    <source>
        <dbReference type="Proteomes" id="UP000593574"/>
    </source>
</evidence>
<name>A0A7J8ZRE6_9ROSI</name>
<proteinExistence type="predicted"/>
<dbReference type="EMBL" id="JABEZV010000007">
    <property type="protein sequence ID" value="MBA0714240.1"/>
    <property type="molecule type" value="Genomic_DNA"/>
</dbReference>
<evidence type="ECO:0000313" key="1">
    <source>
        <dbReference type="EMBL" id="MBA0714240.1"/>
    </source>
</evidence>
<accession>A0A7J8ZRE6</accession>
<dbReference type="Proteomes" id="UP000593574">
    <property type="component" value="Unassembled WGS sequence"/>
</dbReference>
<evidence type="ECO:0008006" key="3">
    <source>
        <dbReference type="Google" id="ProtNLM"/>
    </source>
</evidence>